<feature type="region of interest" description="Disordered" evidence="5">
    <location>
        <begin position="453"/>
        <end position="472"/>
    </location>
</feature>
<evidence type="ECO:0000313" key="9">
    <source>
        <dbReference type="Proteomes" id="UP000195602"/>
    </source>
</evidence>
<dbReference type="SMART" id="SM01026">
    <property type="entry name" value="Beach"/>
    <property type="match status" value="1"/>
</dbReference>
<keyword evidence="2" id="KW-0677">Repeat</keyword>
<dbReference type="SMART" id="SM00320">
    <property type="entry name" value="WD40"/>
    <property type="match status" value="2"/>
</dbReference>
<keyword evidence="1 3" id="KW-0853">WD repeat</keyword>
<feature type="compositionally biased region" description="Polar residues" evidence="5">
    <location>
        <begin position="456"/>
        <end position="472"/>
    </location>
</feature>
<dbReference type="FunFam" id="1.10.1540.10:FF:000002">
    <property type="entry name" value="WD repeat and FYVE domain containing 3"/>
    <property type="match status" value="1"/>
</dbReference>
<feature type="domain" description="BEACH-type PH" evidence="7">
    <location>
        <begin position="1510"/>
        <end position="1637"/>
    </location>
</feature>
<dbReference type="InterPro" id="IPR000409">
    <property type="entry name" value="BEACH_dom"/>
</dbReference>
<proteinExistence type="predicted"/>
<dbReference type="Proteomes" id="UP000195602">
    <property type="component" value="Unassembled WGS sequence"/>
</dbReference>
<dbReference type="InterPro" id="IPR013320">
    <property type="entry name" value="ConA-like_dom_sf"/>
</dbReference>
<dbReference type="SUPFAM" id="SSF49899">
    <property type="entry name" value="Concanavalin A-like lectins/glucanases"/>
    <property type="match status" value="1"/>
</dbReference>
<evidence type="ECO:0000259" key="7">
    <source>
        <dbReference type="PROSITE" id="PS51783"/>
    </source>
</evidence>
<dbReference type="KEGG" id="clus:A9F13_01g06061"/>
<dbReference type="InterPro" id="IPR036322">
    <property type="entry name" value="WD40_repeat_dom_sf"/>
</dbReference>
<keyword evidence="4" id="KW-0175">Coiled coil</keyword>
<dbReference type="PROSITE" id="PS50082">
    <property type="entry name" value="WD_REPEATS_2"/>
    <property type="match status" value="1"/>
</dbReference>
<dbReference type="Pfam" id="PF14844">
    <property type="entry name" value="PH_BEACH"/>
    <property type="match status" value="1"/>
</dbReference>
<feature type="repeat" description="WD" evidence="3">
    <location>
        <begin position="2058"/>
        <end position="2089"/>
    </location>
</feature>
<dbReference type="PROSITE" id="PS50197">
    <property type="entry name" value="BEACH"/>
    <property type="match status" value="1"/>
</dbReference>
<feature type="domain" description="BEACH" evidence="6">
    <location>
        <begin position="1682"/>
        <end position="1976"/>
    </location>
</feature>
<dbReference type="PANTHER" id="PTHR13743">
    <property type="entry name" value="BEIGE/BEACH-RELATED"/>
    <property type="match status" value="1"/>
</dbReference>
<name>A0AA91Q4D8_CLALS</name>
<evidence type="ECO:0000259" key="6">
    <source>
        <dbReference type="PROSITE" id="PS50197"/>
    </source>
</evidence>
<evidence type="ECO:0000256" key="2">
    <source>
        <dbReference type="ARBA" id="ARBA00022737"/>
    </source>
</evidence>
<gene>
    <name evidence="8" type="ORF">A9F13_01g06061</name>
</gene>
<protein>
    <recommendedName>
        <fullName evidence="10">Beige protein</fullName>
    </recommendedName>
</protein>
<evidence type="ECO:0008006" key="10">
    <source>
        <dbReference type="Google" id="ProtNLM"/>
    </source>
</evidence>
<dbReference type="Gene3D" id="2.30.29.30">
    <property type="entry name" value="Pleckstrin-homology domain (PH domain)/Phosphotyrosine-binding domain (PTB)"/>
    <property type="match status" value="1"/>
</dbReference>
<evidence type="ECO:0000256" key="3">
    <source>
        <dbReference type="PROSITE-ProRule" id="PRU00221"/>
    </source>
</evidence>
<evidence type="ECO:0000313" key="8">
    <source>
        <dbReference type="EMBL" id="OVF11140.1"/>
    </source>
</evidence>
<dbReference type="InterPro" id="IPR050865">
    <property type="entry name" value="BEACH_Domain"/>
</dbReference>
<accession>A0AA91Q4D8</accession>
<reference evidence="8 9" key="1">
    <citation type="submission" date="2017-04" db="EMBL/GenBank/DDBJ databases">
        <title>Draft genome of the yeast Clavispora lusitaniae type strain CBS 6936.</title>
        <authorList>
            <person name="Durrens P."/>
            <person name="Klopp C."/>
            <person name="Biteau N."/>
            <person name="Fitton-Ouhabi V."/>
            <person name="Dementhon K."/>
            <person name="Accoceberry I."/>
            <person name="Sherman D.J."/>
            <person name="Noel T."/>
        </authorList>
    </citation>
    <scope>NUCLEOTIDE SEQUENCE [LARGE SCALE GENOMIC DNA]</scope>
    <source>
        <strain evidence="8 9">CBS 6936</strain>
    </source>
</reference>
<dbReference type="SUPFAM" id="SSF50978">
    <property type="entry name" value="WD40 repeat-like"/>
    <property type="match status" value="1"/>
</dbReference>
<dbReference type="InterPro" id="IPR011993">
    <property type="entry name" value="PH-like_dom_sf"/>
</dbReference>
<dbReference type="Pfam" id="PF02138">
    <property type="entry name" value="Beach"/>
    <property type="match status" value="1"/>
</dbReference>
<dbReference type="CDD" id="cd06071">
    <property type="entry name" value="Beach"/>
    <property type="match status" value="1"/>
</dbReference>
<dbReference type="InterPro" id="IPR036372">
    <property type="entry name" value="BEACH_dom_sf"/>
</dbReference>
<dbReference type="PANTHER" id="PTHR13743:SF123">
    <property type="entry name" value="PROTEIN FAN"/>
    <property type="match status" value="1"/>
</dbReference>
<dbReference type="SUPFAM" id="SSF81837">
    <property type="entry name" value="BEACH domain"/>
    <property type="match status" value="1"/>
</dbReference>
<feature type="coiled-coil region" evidence="4">
    <location>
        <begin position="1161"/>
        <end position="1188"/>
    </location>
</feature>
<dbReference type="PROSITE" id="PS51783">
    <property type="entry name" value="PH_BEACH"/>
    <property type="match status" value="1"/>
</dbReference>
<evidence type="ECO:0000256" key="1">
    <source>
        <dbReference type="ARBA" id="ARBA00022574"/>
    </source>
</evidence>
<dbReference type="SUPFAM" id="SSF50729">
    <property type="entry name" value="PH domain-like"/>
    <property type="match status" value="1"/>
</dbReference>
<evidence type="ECO:0000256" key="5">
    <source>
        <dbReference type="SAM" id="MobiDB-lite"/>
    </source>
</evidence>
<dbReference type="InterPro" id="IPR023362">
    <property type="entry name" value="PH-BEACH_dom"/>
</dbReference>
<dbReference type="EMBL" id="LYUB02000001">
    <property type="protein sequence ID" value="OVF11140.1"/>
    <property type="molecule type" value="Genomic_DNA"/>
</dbReference>
<dbReference type="InterPro" id="IPR001680">
    <property type="entry name" value="WD40_rpt"/>
</dbReference>
<evidence type="ECO:0000256" key="4">
    <source>
        <dbReference type="SAM" id="Coils"/>
    </source>
</evidence>
<dbReference type="Gene3D" id="2.130.10.10">
    <property type="entry name" value="YVTN repeat-like/Quinoprotein amine dehydrogenase"/>
    <property type="match status" value="1"/>
</dbReference>
<sequence>MSSSSTSISGPPADESRDIQLIHLLSREVLTNFSINTELLCNWQTELSDCATKSSLLVGVVSEEVILSFPQSHIYFARSNKDALVKCLKSLDELDDSVYYDFKLLIYELLIQTTTFSYMAKIQLYRYNLLPILVNEAVKHAEATEPETYCTKSGLAAQKIRFLVAFLELGCGVKVLKAIILPLLSNSSRIKTQTKQLLLTTLYLTFNRNASHFSFYVFNSFTKKPASLALTADMHSSKCISIVTWFKVNQPAPQTRAADEIPVITLFSLANASDGNSSILKIQLVDYKQVMIEIHSVANGSRIQFAFNHIIEASPNENQGYIHLGLAYDQEKNLNLFIDGEYSESIPCSPLSEMIGQWSSICIGPVLESSEFGKVNRDELLLKDLVIFNSNLSYEWVALIFCLGIGYNWNYKEFSRENIISILNHMSHKALVKMGFKVNDIIHSNSHARLSKFKPSKQSGPFFSSTTKNSSNGTADKKTIVNVLFKSMPKMSHIRFDTSEISFSEKMENASSSRVLVHQSESIHGALYSLGGSGLLLTLIEVLTKAEYRSAQTRNEIFLQSVDLLLECLLSDWRLDKEFENNDGYDILAIILSYFKDNFNAKLIFETKTTSYFSDRESSELSIPATSAFERCHGLLQRFLVFVGCRQGNEQESLIYNSVAYRSLVLNLDFYSGTSDFCILHAHLQALISKGKFATFNVKQLSKMKLLRRLIQHIKLQILEGKMSGEEIEHLSTTLNTVICHDVSVETIRSISRFIIFTLFHTAEYGSREIGVSALQTLTDELCKPSSSIKSLKKFSRSITIHWILLLLSYPNDHTQLSKGVVCSGLQSLAKLLRVLGPHIIKRFFHGNNGLNVLTHFLKNWWDTDEVTCLLFEASFGYDVQGPMNPDISLVKLAKDDSLTAKPNKLLIPEFLLILNNMALTGMYVLSSKHGRILSVPSSPMKGSKATEFPHEEISHLSSNVLHFINQYADMIEIGNGNSIALQKFFFGKEWLEGAFELLGHLRLSLTWLSSSLVREFESSTAKFVSVLSQIFIAKLSKMKELLEMLRSLSDITTKIALDSIFPKIFEHVNEYMSSSKFIFNEKSFLDGILDLIYYYYKEFVEANFYVSTTDLETFSDCIVAVLEVASNNRTDHNSHKLGAILGRTIVIQLSQLSYCSTGTLEEEEGEEEEEEEEEEEIENNFAKQFDERVKSILLKQVILMKDGILSNSYLASIIELLMGNFLKLQVVNEVAFSEHFLNFMRTSYICRQESFDDVINEICSVSDYANSNEVVNEFFHTLISKNDEESIRHLQKLPTLKHIFNKKFHFRVTKLKETGTLKVIDMISVMLNNGGRLGYMNDVYIKSFTKDCETLRTSAINTELTNFNRELSDKQENDSISLNLFNSMKMEIFRSFFGSFAKRSDYILDYIEGVDRMRKLLVVEAQLADSEKLTYNVSVPLKPISTQGAELNDFDDCGVAFSESGLDSLHLSDITLGTLDVDFDDSEEVVDNEEQNAVSVYEDRNRKVLRSLYMGDQIQALWNVSRINGLDAVESLMILGFTHLYLIENYFHCSDGNVVDIDEASPDLRDPYLQLIKATTKTGLKSHRVSSLSLDSLGSISRRKFLLRDLALEMFFDDGASILITCLSSKQRDSIHNSLSPYATKKGLDKEFATTLEVSSNLSHNSGSSSFSGLFSTSRLAAAFSHNFNSPSSLSATKKWRMGEMSNFYYLMTLNTMAGRTFNDLTQYPVFPWVIADYESEELDLSDPKSFRDLSKPMGAQTADRAQQFRERYEALSSLNDPNTPPFHYGTHYSSAMIVASYLIRLKPYVHSYLLLQGGKFDHADRLFNSIERAWDSASRDNTTDIRELIPEFFYLPEFLTNINNFEFGKLQSGESIGDVALPKWAKGDPKIFIAKNREALESPYVSANLHKWIDLIFGFKQSGPEAVEALNVFHHSSYEGAVDLDHIKDDLEKRAVIGMINNFGQTPAKLFIKPHPAKEILNLPSLYLTLLDLNKNQPNLSFESKLNLPIAKLEISSKTGKWIGRPWCVSSEDDLLIRKPSPSQSKFFCGSLIINTVLFMNLHSANITTLAQIGNKRFVTGSSDGAIHVWKCTLKPTTSVLYQHTLRGHFSAIHQFHYSKTFKVCLSVDTDGCMILWDFTRFKFVRKISSPTSSDHVKVNVSISNDTGNICTVYSTMYSNILTLYTLNGDMIIQKAIAPGPVSAVSIASFSDALIDSPRQELCHKYWSSEVVFVCYATAGKNLQIHELTVGLKDWKLTILQEVDLKSHIKGDVSCMQALKVSETDHEEKINRGRFQVIIGDSAGCVYTF</sequence>
<dbReference type="Gene3D" id="1.10.1540.10">
    <property type="entry name" value="BEACH domain"/>
    <property type="match status" value="1"/>
</dbReference>
<comment type="caution">
    <text evidence="8">The sequence shown here is derived from an EMBL/GenBank/DDBJ whole genome shotgun (WGS) entry which is preliminary data.</text>
</comment>
<dbReference type="InterPro" id="IPR015943">
    <property type="entry name" value="WD40/YVTN_repeat-like_dom_sf"/>
</dbReference>
<organism evidence="8 9">
    <name type="scientific">Clavispora lusitaniae</name>
    <name type="common">Candida lusitaniae</name>
    <dbReference type="NCBI Taxonomy" id="36911"/>
    <lineage>
        <taxon>Eukaryota</taxon>
        <taxon>Fungi</taxon>
        <taxon>Dikarya</taxon>
        <taxon>Ascomycota</taxon>
        <taxon>Saccharomycotina</taxon>
        <taxon>Pichiomycetes</taxon>
        <taxon>Metschnikowiaceae</taxon>
        <taxon>Clavispora</taxon>
    </lineage>
</organism>